<organism evidence="3 4">
    <name type="scientific">Adhaeretor mobilis</name>
    <dbReference type="NCBI Taxonomy" id="1930276"/>
    <lineage>
        <taxon>Bacteria</taxon>
        <taxon>Pseudomonadati</taxon>
        <taxon>Planctomycetota</taxon>
        <taxon>Planctomycetia</taxon>
        <taxon>Pirellulales</taxon>
        <taxon>Lacipirellulaceae</taxon>
        <taxon>Adhaeretor</taxon>
    </lineage>
</organism>
<feature type="transmembrane region" description="Helical" evidence="2">
    <location>
        <begin position="437"/>
        <end position="455"/>
    </location>
</feature>
<evidence type="ECO:0000313" key="3">
    <source>
        <dbReference type="EMBL" id="QDS99379.1"/>
    </source>
</evidence>
<evidence type="ECO:0000313" key="4">
    <source>
        <dbReference type="Proteomes" id="UP000319852"/>
    </source>
</evidence>
<accession>A0A517MWY8</accession>
<keyword evidence="4" id="KW-1185">Reference proteome</keyword>
<feature type="transmembrane region" description="Helical" evidence="2">
    <location>
        <begin position="462"/>
        <end position="486"/>
    </location>
</feature>
<sequence length="767" mass="85460">MSPCWRSALTQCLPGVVLRTLFLLVLPGTLLPANHVNAQVASRMEGKSFQFTMPSPIQSTKTQAVVPPETITLGTDFKSQYGYCPIDVTYNSVARTTTEQEITIRFGFGGRWQPRGDNTIEAEKTFFVPSGVRTGRTTLLIPRYSDWSSMNWEVWIDGRYRRNLSSTPNTLPFNYASRNNNEAPCLLFVSDTRGRAQKSVRRLSNQWRQSNVTVRSLAELSSQWLDYTGYGAIALSADDFLSLKLNHQESFAAVLAWVRAGGNLWIVDVEEGWAGWDFASFTNMSLSAEATKTEKTPADYGWRRVRTGGREKTKEDELQGLIELSEAPRRFALPKLDSLKEKMREFVDPRSGERRLSPRGVDRENNLKILARSFGLGAVAAFTPGKSDPPYNMPIWGTLLGPRMDWSARHGIHPALPNHDFNNFLIPGVGLAPVTEFQVLITLFVLCIGPLNYWLLRRAKRLPWLLATTPIAAALVTLFLFVYGLISDGTDVRVRARSVTQLDQLAGEAASWARLSYYAGIAPRGGLVLPADTAIYPVLPFAQASRSRYTQRSLGRRELVWDLDDKGNGTQRLTEGWLASRTPTQYLGITSRSTQQRLDFKEGTTGLSVSNQLGVRILYLAVEDPQGQTYWCENLADGKSLVMDKLPTKDISTKLRKLISDAEPFFPPGGEIDYRFMNDSVGHFSESLLEAEIAAIVSPLLNGFGRGRYIAITEQGMIVELGASDAREESSFHVVKGRYAKADPPEDAVEETARNTDSETPAEEDEP</sequence>
<gene>
    <name evidence="3" type="ORF">HG15A2_27020</name>
</gene>
<proteinExistence type="predicted"/>
<reference evidence="3 4" key="1">
    <citation type="submission" date="2019-02" db="EMBL/GenBank/DDBJ databases">
        <title>Deep-cultivation of Planctomycetes and their phenomic and genomic characterization uncovers novel biology.</title>
        <authorList>
            <person name="Wiegand S."/>
            <person name="Jogler M."/>
            <person name="Boedeker C."/>
            <person name="Pinto D."/>
            <person name="Vollmers J."/>
            <person name="Rivas-Marin E."/>
            <person name="Kohn T."/>
            <person name="Peeters S.H."/>
            <person name="Heuer A."/>
            <person name="Rast P."/>
            <person name="Oberbeckmann S."/>
            <person name="Bunk B."/>
            <person name="Jeske O."/>
            <person name="Meyerdierks A."/>
            <person name="Storesund J.E."/>
            <person name="Kallscheuer N."/>
            <person name="Luecker S."/>
            <person name="Lage O.M."/>
            <person name="Pohl T."/>
            <person name="Merkel B.J."/>
            <person name="Hornburger P."/>
            <person name="Mueller R.-W."/>
            <person name="Bruemmer F."/>
            <person name="Labrenz M."/>
            <person name="Spormann A.M."/>
            <person name="Op den Camp H."/>
            <person name="Overmann J."/>
            <person name="Amann R."/>
            <person name="Jetten M.S.M."/>
            <person name="Mascher T."/>
            <person name="Medema M.H."/>
            <person name="Devos D.P."/>
            <person name="Kaster A.-K."/>
            <person name="Ovreas L."/>
            <person name="Rohde M."/>
            <person name="Galperin M.Y."/>
            <person name="Jogler C."/>
        </authorList>
    </citation>
    <scope>NUCLEOTIDE SEQUENCE [LARGE SCALE GENOMIC DNA]</scope>
    <source>
        <strain evidence="3 4">HG15A2</strain>
    </source>
</reference>
<dbReference type="EMBL" id="CP036263">
    <property type="protein sequence ID" value="QDS99379.1"/>
    <property type="molecule type" value="Genomic_DNA"/>
</dbReference>
<dbReference type="AlphaFoldDB" id="A0A517MWY8"/>
<keyword evidence="2" id="KW-0812">Transmembrane</keyword>
<dbReference type="Proteomes" id="UP000319852">
    <property type="component" value="Chromosome"/>
</dbReference>
<keyword evidence="2" id="KW-0472">Membrane</keyword>
<feature type="region of interest" description="Disordered" evidence="1">
    <location>
        <begin position="738"/>
        <end position="767"/>
    </location>
</feature>
<evidence type="ECO:0000256" key="1">
    <source>
        <dbReference type="SAM" id="MobiDB-lite"/>
    </source>
</evidence>
<protein>
    <submittedName>
        <fullName evidence="3">Uncharacterized protein</fullName>
    </submittedName>
</protein>
<keyword evidence="2" id="KW-1133">Transmembrane helix</keyword>
<evidence type="ECO:0000256" key="2">
    <source>
        <dbReference type="SAM" id="Phobius"/>
    </source>
</evidence>
<name>A0A517MWY8_9BACT</name>
<dbReference type="KEGG" id="amob:HG15A2_27020"/>